<proteinExistence type="predicted"/>
<dbReference type="Proteomes" id="UP000793456">
    <property type="component" value="Chromosome XI"/>
</dbReference>
<name>A0ACD3R1H0_LARCR</name>
<protein>
    <submittedName>
        <fullName evidence="1">Uncharacterized protein</fullName>
    </submittedName>
</protein>
<dbReference type="EMBL" id="CM011684">
    <property type="protein sequence ID" value="TMS12811.1"/>
    <property type="molecule type" value="Genomic_DNA"/>
</dbReference>
<evidence type="ECO:0000313" key="2">
    <source>
        <dbReference type="Proteomes" id="UP000793456"/>
    </source>
</evidence>
<organism evidence="1 2">
    <name type="scientific">Larimichthys crocea</name>
    <name type="common">Large yellow croaker</name>
    <name type="synonym">Pseudosciaena crocea</name>
    <dbReference type="NCBI Taxonomy" id="215358"/>
    <lineage>
        <taxon>Eukaryota</taxon>
        <taxon>Metazoa</taxon>
        <taxon>Chordata</taxon>
        <taxon>Craniata</taxon>
        <taxon>Vertebrata</taxon>
        <taxon>Euteleostomi</taxon>
        <taxon>Actinopterygii</taxon>
        <taxon>Neopterygii</taxon>
        <taxon>Teleostei</taxon>
        <taxon>Neoteleostei</taxon>
        <taxon>Acanthomorphata</taxon>
        <taxon>Eupercaria</taxon>
        <taxon>Sciaenidae</taxon>
        <taxon>Larimichthys</taxon>
    </lineage>
</organism>
<gene>
    <name evidence="1" type="ORF">E3U43_017886</name>
</gene>
<accession>A0ACD3R1H0</accession>
<keyword evidence="2" id="KW-1185">Reference proteome</keyword>
<comment type="caution">
    <text evidence="1">The sequence shown here is derived from an EMBL/GenBank/DDBJ whole genome shotgun (WGS) entry which is preliminary data.</text>
</comment>
<evidence type="ECO:0000313" key="1">
    <source>
        <dbReference type="EMBL" id="TMS12811.1"/>
    </source>
</evidence>
<sequence length="167" mass="18851">METSMWQQSLATTLTKVALRYVAIVQDKKKQNSFVAEAMLIMVTVLHLGKSSLPKKPITDDDVDRISLCLKVLSECSPLMNDIFNKECRKSLSHMLTVRLEEEKLSQKKESEKRNVTVQADDPISFMQLTAKNEMTSKEDQFQLSLLAAMGNTQRKEAADPLASKTQ</sequence>
<reference evidence="1" key="1">
    <citation type="submission" date="2018-11" db="EMBL/GenBank/DDBJ databases">
        <title>The sequence and de novo assembly of Larimichthys crocea genome using PacBio and Hi-C technologies.</title>
        <authorList>
            <person name="Xu P."/>
            <person name="Chen B."/>
            <person name="Zhou Z."/>
            <person name="Ke Q."/>
            <person name="Wu Y."/>
            <person name="Bai H."/>
            <person name="Pu F."/>
        </authorList>
    </citation>
    <scope>NUCLEOTIDE SEQUENCE</scope>
    <source>
        <tissue evidence="1">Muscle</tissue>
    </source>
</reference>